<dbReference type="InterPro" id="IPR057678">
    <property type="entry name" value="DUF7918"/>
</dbReference>
<sequence>MPKYGPFTAWIEIDGVHPAREYQISARSGQSLFVDCFIASQIGQTFSVVWRNSGWDHPTAAHVFVDGQDSGGRVLKGAPGLCARHEGVTDRTTVRRFQFAAVKVVDDYAPLRSPPPSRLGTIQLAIFPIDIIDLGYTPTLATNSLPNVEIHPDSREGYDASVVQQVRLGEPKRLPAQPIVSHRFLGPPLVTFVFQYRSLDVLQAMGVAPCVPTIAFTLRPSGSSLIQGQGHLKRKACSDEEEVHPSSNGQGHKHAHADYTENANLPDTGAEIRVLREKLNALELRRASANESSKKARIGPAPVSIESENVPPAPAPQNGVQLHLGA</sequence>
<accession>A0AAD7C8S2</accession>
<evidence type="ECO:0000313" key="3">
    <source>
        <dbReference type="EMBL" id="KAJ7641891.1"/>
    </source>
</evidence>
<dbReference type="Proteomes" id="UP001221142">
    <property type="component" value="Unassembled WGS sequence"/>
</dbReference>
<dbReference type="PANTHER" id="PTHR36223:SF1">
    <property type="entry name" value="TRANSCRIPTION ELONGATION FACTOR EAF N-TERMINAL DOMAIN-CONTAINING PROTEIN"/>
    <property type="match status" value="1"/>
</dbReference>
<dbReference type="PANTHER" id="PTHR36223">
    <property type="entry name" value="BETA-LACTAMASE-TYPE TRANSPEPTIDASE FOLD DOMAIN CONTAINING PROTEIN"/>
    <property type="match status" value="1"/>
</dbReference>
<dbReference type="AlphaFoldDB" id="A0AAD7C8S2"/>
<name>A0AAD7C8S2_9AGAR</name>
<feature type="region of interest" description="Disordered" evidence="1">
    <location>
        <begin position="287"/>
        <end position="326"/>
    </location>
</feature>
<proteinExistence type="predicted"/>
<keyword evidence="4" id="KW-1185">Reference proteome</keyword>
<feature type="region of interest" description="Disordered" evidence="1">
    <location>
        <begin position="234"/>
        <end position="254"/>
    </location>
</feature>
<comment type="caution">
    <text evidence="3">The sequence shown here is derived from an EMBL/GenBank/DDBJ whole genome shotgun (WGS) entry which is preliminary data.</text>
</comment>
<feature type="domain" description="DUF7918" evidence="2">
    <location>
        <begin position="11"/>
        <end position="209"/>
    </location>
</feature>
<evidence type="ECO:0000256" key="1">
    <source>
        <dbReference type="SAM" id="MobiDB-lite"/>
    </source>
</evidence>
<reference evidence="3" key="1">
    <citation type="submission" date="2023-03" db="EMBL/GenBank/DDBJ databases">
        <title>Massive genome expansion in bonnet fungi (Mycena s.s.) driven by repeated elements and novel gene families across ecological guilds.</title>
        <authorList>
            <consortium name="Lawrence Berkeley National Laboratory"/>
            <person name="Harder C.B."/>
            <person name="Miyauchi S."/>
            <person name="Viragh M."/>
            <person name="Kuo A."/>
            <person name="Thoen E."/>
            <person name="Andreopoulos B."/>
            <person name="Lu D."/>
            <person name="Skrede I."/>
            <person name="Drula E."/>
            <person name="Henrissat B."/>
            <person name="Morin E."/>
            <person name="Kohler A."/>
            <person name="Barry K."/>
            <person name="LaButti K."/>
            <person name="Morin E."/>
            <person name="Salamov A."/>
            <person name="Lipzen A."/>
            <person name="Mereny Z."/>
            <person name="Hegedus B."/>
            <person name="Baldrian P."/>
            <person name="Stursova M."/>
            <person name="Weitz H."/>
            <person name="Taylor A."/>
            <person name="Grigoriev I.V."/>
            <person name="Nagy L.G."/>
            <person name="Martin F."/>
            <person name="Kauserud H."/>
        </authorList>
    </citation>
    <scope>NUCLEOTIDE SEQUENCE</scope>
    <source>
        <strain evidence="3">9284</strain>
    </source>
</reference>
<dbReference type="Pfam" id="PF25534">
    <property type="entry name" value="DUF7918"/>
    <property type="match status" value="1"/>
</dbReference>
<gene>
    <name evidence="3" type="ORF">FB45DRAFT_1000375</name>
</gene>
<dbReference type="EMBL" id="JARKIF010000004">
    <property type="protein sequence ID" value="KAJ7641891.1"/>
    <property type="molecule type" value="Genomic_DNA"/>
</dbReference>
<protein>
    <recommendedName>
        <fullName evidence="2">DUF7918 domain-containing protein</fullName>
    </recommendedName>
</protein>
<organism evidence="3 4">
    <name type="scientific">Roridomyces roridus</name>
    <dbReference type="NCBI Taxonomy" id="1738132"/>
    <lineage>
        <taxon>Eukaryota</taxon>
        <taxon>Fungi</taxon>
        <taxon>Dikarya</taxon>
        <taxon>Basidiomycota</taxon>
        <taxon>Agaricomycotina</taxon>
        <taxon>Agaricomycetes</taxon>
        <taxon>Agaricomycetidae</taxon>
        <taxon>Agaricales</taxon>
        <taxon>Marasmiineae</taxon>
        <taxon>Mycenaceae</taxon>
        <taxon>Roridomyces</taxon>
    </lineage>
</organism>
<evidence type="ECO:0000259" key="2">
    <source>
        <dbReference type="Pfam" id="PF25534"/>
    </source>
</evidence>
<evidence type="ECO:0000313" key="4">
    <source>
        <dbReference type="Proteomes" id="UP001221142"/>
    </source>
</evidence>